<comment type="caution">
    <text evidence="1">The sequence shown here is derived from an EMBL/GenBank/DDBJ whole genome shotgun (WGS) entry which is preliminary data.</text>
</comment>
<dbReference type="Gene3D" id="3.40.30.120">
    <property type="match status" value="1"/>
</dbReference>
<gene>
    <name evidence="1" type="ORF">U2F25_02285</name>
</gene>
<sequence>MTAARDLLAELLRRQRTRWDVAALLAGADEPYDIGQPDPHPATGAWLPDLLPTLAHGRTAVLDRMRAGRPVVVELVEGAAAAATGWADRVDVVPARGALEAAALLVRPDGHLAWAGDPADGLTGALRRWFGSPR</sequence>
<dbReference type="RefSeq" id="WP_322439001.1">
    <property type="nucleotide sequence ID" value="NZ_JAXOTQ010000002.1"/>
</dbReference>
<keyword evidence="2" id="KW-1185">Reference proteome</keyword>
<proteinExistence type="predicted"/>
<accession>A0ABU5J6V2</accession>
<name>A0ABU5J6V2_9ACTN</name>
<dbReference type="Proteomes" id="UP001290101">
    <property type="component" value="Unassembled WGS sequence"/>
</dbReference>
<evidence type="ECO:0000313" key="1">
    <source>
        <dbReference type="EMBL" id="MDZ5488301.1"/>
    </source>
</evidence>
<dbReference type="EMBL" id="JAXOTQ010000002">
    <property type="protein sequence ID" value="MDZ5488301.1"/>
    <property type="molecule type" value="Genomic_DNA"/>
</dbReference>
<evidence type="ECO:0000313" key="2">
    <source>
        <dbReference type="Proteomes" id="UP001290101"/>
    </source>
</evidence>
<reference evidence="1 2" key="1">
    <citation type="submission" date="2023-12" db="EMBL/GenBank/DDBJ databases">
        <title>Micromonospora sp. nov., isolated from Atacama Desert.</title>
        <authorList>
            <person name="Carro L."/>
            <person name="Golinska P."/>
            <person name="Klenk H.-P."/>
            <person name="Goodfellow M."/>
        </authorList>
    </citation>
    <scope>NUCLEOTIDE SEQUENCE [LARGE SCALE GENOMIC DNA]</scope>
    <source>
        <strain evidence="1 2">4G53</strain>
    </source>
</reference>
<organism evidence="1 2">
    <name type="scientific">Micromonospora sicca</name>
    <dbReference type="NCBI Taxonomy" id="2202420"/>
    <lineage>
        <taxon>Bacteria</taxon>
        <taxon>Bacillati</taxon>
        <taxon>Actinomycetota</taxon>
        <taxon>Actinomycetes</taxon>
        <taxon>Micromonosporales</taxon>
        <taxon>Micromonosporaceae</taxon>
        <taxon>Micromonospora</taxon>
    </lineage>
</organism>
<dbReference type="Pfam" id="PF21274">
    <property type="entry name" value="Rng_hyd_C"/>
    <property type="match status" value="1"/>
</dbReference>
<evidence type="ECO:0008006" key="3">
    <source>
        <dbReference type="Google" id="ProtNLM"/>
    </source>
</evidence>
<protein>
    <recommendedName>
        <fullName evidence="3">Monooxygenase</fullName>
    </recommendedName>
</protein>